<dbReference type="GO" id="GO:0006152">
    <property type="term" value="P:purine nucleoside catabolic process"/>
    <property type="evidence" value="ECO:0007669"/>
    <property type="project" value="TreeGrafter"/>
</dbReference>
<comment type="caution">
    <text evidence="4">The sequence shown here is derived from an EMBL/GenBank/DDBJ whole genome shotgun (WGS) entry which is preliminary data.</text>
</comment>
<dbReference type="EMBL" id="JAODIM010000042">
    <property type="protein sequence ID" value="MCU5779126.1"/>
    <property type="molecule type" value="Genomic_DNA"/>
</dbReference>
<dbReference type="Pfam" id="PF01156">
    <property type="entry name" value="IU_nuc_hydro"/>
    <property type="match status" value="1"/>
</dbReference>
<sequence length="326" mass="34091">MTADFRRKIILDTDPAIGIPGTDADDPIAIMLAVKDPRLELLGVTTIFGNCPPDLGARCATQVLAAAGRSDIPVAIGMATRMGGDLPELLQQAYAGARGKPGSIPLPALEDAHNHQHAVDFIIETVLAHPGEVTIVAIGAQTNIALAMVKEPKICAALHSIVFMGGALGFNAEYGRGNITPVAECNIWFDPQAADIVFRSGVDLTMVGLDVTNPSTGLVLAKEPVADIDATASPLAAMFKQVCATFLDAPMFEWSEGCVLYDPLAVAVAADPALGEFTQMAIAVETQGRLTLGQTVPQRDQPANMRVCSGIDGKAVVQNIVSTILA</sequence>
<evidence type="ECO:0000256" key="2">
    <source>
        <dbReference type="ARBA" id="ARBA00023295"/>
    </source>
</evidence>
<keyword evidence="2" id="KW-0326">Glycosidase</keyword>
<dbReference type="InterPro" id="IPR001910">
    <property type="entry name" value="Inosine/uridine_hydrolase_dom"/>
</dbReference>
<dbReference type="Proteomes" id="UP001064262">
    <property type="component" value="Unassembled WGS sequence"/>
</dbReference>
<evidence type="ECO:0000256" key="1">
    <source>
        <dbReference type="ARBA" id="ARBA00022801"/>
    </source>
</evidence>
<dbReference type="InterPro" id="IPR036452">
    <property type="entry name" value="Ribo_hydro-like"/>
</dbReference>
<feature type="domain" description="Inosine/uridine-preferring nucleoside hydrolase" evidence="3">
    <location>
        <begin position="9"/>
        <end position="317"/>
    </location>
</feature>
<dbReference type="GO" id="GO:0008477">
    <property type="term" value="F:purine nucleosidase activity"/>
    <property type="evidence" value="ECO:0007669"/>
    <property type="project" value="TreeGrafter"/>
</dbReference>
<reference evidence="4" key="1">
    <citation type="submission" date="2022-09" db="EMBL/GenBank/DDBJ databases">
        <title>Winslowiella arboricola sp. nov., isolated from bleeding cankers on broadleaf hosts.</title>
        <authorList>
            <person name="Brady C."/>
            <person name="Kaur S."/>
            <person name="Crampton B."/>
            <person name="Maddock D."/>
            <person name="Arnold D."/>
            <person name="Denman S."/>
        </authorList>
    </citation>
    <scope>NUCLEOTIDE SEQUENCE</scope>
    <source>
        <strain evidence="4">BAC 15a-03b</strain>
    </source>
</reference>
<name>A0A9J6PQX2_9GAMM</name>
<dbReference type="PANTHER" id="PTHR12304:SF4">
    <property type="entry name" value="URIDINE NUCLEOSIDASE"/>
    <property type="match status" value="1"/>
</dbReference>
<keyword evidence="5" id="KW-1185">Reference proteome</keyword>
<dbReference type="Gene3D" id="3.90.245.10">
    <property type="entry name" value="Ribonucleoside hydrolase-like"/>
    <property type="match status" value="1"/>
</dbReference>
<dbReference type="GO" id="GO:0005829">
    <property type="term" value="C:cytosol"/>
    <property type="evidence" value="ECO:0007669"/>
    <property type="project" value="TreeGrafter"/>
</dbReference>
<evidence type="ECO:0000259" key="3">
    <source>
        <dbReference type="Pfam" id="PF01156"/>
    </source>
</evidence>
<dbReference type="PANTHER" id="PTHR12304">
    <property type="entry name" value="INOSINE-URIDINE PREFERRING NUCLEOSIDE HYDROLASE"/>
    <property type="match status" value="1"/>
</dbReference>
<protein>
    <submittedName>
        <fullName evidence="4">Nucleoside hydrolase</fullName>
    </submittedName>
</protein>
<evidence type="ECO:0000313" key="5">
    <source>
        <dbReference type="Proteomes" id="UP001064262"/>
    </source>
</evidence>
<gene>
    <name evidence="4" type="ORF">N5923_16715</name>
</gene>
<organism evidence="4 5">
    <name type="scientific">Winslowiella arboricola</name>
    <dbReference type="NCBI Taxonomy" id="2978220"/>
    <lineage>
        <taxon>Bacteria</taxon>
        <taxon>Pseudomonadati</taxon>
        <taxon>Pseudomonadota</taxon>
        <taxon>Gammaproteobacteria</taxon>
        <taxon>Enterobacterales</taxon>
        <taxon>Erwiniaceae</taxon>
        <taxon>Winslowiella</taxon>
    </lineage>
</organism>
<accession>A0A9J6PQX2</accession>
<dbReference type="SUPFAM" id="SSF53590">
    <property type="entry name" value="Nucleoside hydrolase"/>
    <property type="match status" value="1"/>
</dbReference>
<keyword evidence="1 4" id="KW-0378">Hydrolase</keyword>
<dbReference type="InterPro" id="IPR023186">
    <property type="entry name" value="IUNH"/>
</dbReference>
<dbReference type="RefSeq" id="WP_267142599.1">
    <property type="nucleotide sequence ID" value="NZ_JAODIL010000071.1"/>
</dbReference>
<dbReference type="AlphaFoldDB" id="A0A9J6PQX2"/>
<proteinExistence type="predicted"/>
<evidence type="ECO:0000313" key="4">
    <source>
        <dbReference type="EMBL" id="MCU5779126.1"/>
    </source>
</evidence>